<evidence type="ECO:0000259" key="4">
    <source>
        <dbReference type="PROSITE" id="PS01124"/>
    </source>
</evidence>
<accession>A0A9D0ZVR2</accession>
<dbReference type="InterPro" id="IPR011051">
    <property type="entry name" value="RmlC_Cupin_sf"/>
</dbReference>
<dbReference type="Pfam" id="PF12833">
    <property type="entry name" value="HTH_18"/>
    <property type="match status" value="1"/>
</dbReference>
<evidence type="ECO:0000256" key="2">
    <source>
        <dbReference type="ARBA" id="ARBA00023125"/>
    </source>
</evidence>
<dbReference type="GO" id="GO:0043565">
    <property type="term" value="F:sequence-specific DNA binding"/>
    <property type="evidence" value="ECO:0007669"/>
    <property type="project" value="InterPro"/>
</dbReference>
<dbReference type="GO" id="GO:0003700">
    <property type="term" value="F:DNA-binding transcription factor activity"/>
    <property type="evidence" value="ECO:0007669"/>
    <property type="project" value="InterPro"/>
</dbReference>
<keyword evidence="1" id="KW-0805">Transcription regulation</keyword>
<dbReference type="PROSITE" id="PS00041">
    <property type="entry name" value="HTH_ARAC_FAMILY_1"/>
    <property type="match status" value="1"/>
</dbReference>
<dbReference type="Proteomes" id="UP000886886">
    <property type="component" value="Unassembled WGS sequence"/>
</dbReference>
<dbReference type="InterPro" id="IPR003313">
    <property type="entry name" value="AraC-bd"/>
</dbReference>
<dbReference type="PANTHER" id="PTHR43280:SF28">
    <property type="entry name" value="HTH-TYPE TRANSCRIPTIONAL ACTIVATOR RHAS"/>
    <property type="match status" value="1"/>
</dbReference>
<evidence type="ECO:0000256" key="3">
    <source>
        <dbReference type="ARBA" id="ARBA00023163"/>
    </source>
</evidence>
<dbReference type="InterPro" id="IPR018060">
    <property type="entry name" value="HTH_AraC"/>
</dbReference>
<dbReference type="PRINTS" id="PR00032">
    <property type="entry name" value="HTHARAC"/>
</dbReference>
<dbReference type="PROSITE" id="PS01124">
    <property type="entry name" value="HTH_ARAC_FAMILY_2"/>
    <property type="match status" value="1"/>
</dbReference>
<evidence type="ECO:0000256" key="1">
    <source>
        <dbReference type="ARBA" id="ARBA00023015"/>
    </source>
</evidence>
<evidence type="ECO:0000313" key="5">
    <source>
        <dbReference type="EMBL" id="HIQ96669.1"/>
    </source>
</evidence>
<dbReference type="InterPro" id="IPR009057">
    <property type="entry name" value="Homeodomain-like_sf"/>
</dbReference>
<name>A0A9D0ZVR2_9FIRM</name>
<dbReference type="SUPFAM" id="SSF51182">
    <property type="entry name" value="RmlC-like cupins"/>
    <property type="match status" value="1"/>
</dbReference>
<dbReference type="InterPro" id="IPR020449">
    <property type="entry name" value="Tscrpt_reg_AraC-type_HTH"/>
</dbReference>
<reference evidence="5" key="1">
    <citation type="submission" date="2020-10" db="EMBL/GenBank/DDBJ databases">
        <authorList>
            <person name="Gilroy R."/>
        </authorList>
    </citation>
    <scope>NUCLEOTIDE SEQUENCE</scope>
    <source>
        <strain evidence="5">ChiSjej3B21-11622</strain>
    </source>
</reference>
<feature type="domain" description="HTH araC/xylS-type" evidence="4">
    <location>
        <begin position="198"/>
        <end position="296"/>
    </location>
</feature>
<gene>
    <name evidence="5" type="ORF">IAB26_08915</name>
</gene>
<keyword evidence="3" id="KW-0804">Transcription</keyword>
<dbReference type="InterPro" id="IPR014710">
    <property type="entry name" value="RmlC-like_jellyroll"/>
</dbReference>
<dbReference type="Pfam" id="PF02311">
    <property type="entry name" value="AraC_binding"/>
    <property type="match status" value="1"/>
</dbReference>
<dbReference type="SMART" id="SM00342">
    <property type="entry name" value="HTH_ARAC"/>
    <property type="match status" value="1"/>
</dbReference>
<dbReference type="PANTHER" id="PTHR43280">
    <property type="entry name" value="ARAC-FAMILY TRANSCRIPTIONAL REGULATOR"/>
    <property type="match status" value="1"/>
</dbReference>
<comment type="caution">
    <text evidence="5">The sequence shown here is derived from an EMBL/GenBank/DDBJ whole genome shotgun (WGS) entry which is preliminary data.</text>
</comment>
<dbReference type="CDD" id="cd02208">
    <property type="entry name" value="cupin_RmlC-like"/>
    <property type="match status" value="1"/>
</dbReference>
<evidence type="ECO:0000313" key="6">
    <source>
        <dbReference type="Proteomes" id="UP000886886"/>
    </source>
</evidence>
<dbReference type="Gene3D" id="2.60.120.10">
    <property type="entry name" value="Jelly Rolls"/>
    <property type="match status" value="1"/>
</dbReference>
<dbReference type="Gene3D" id="1.10.10.60">
    <property type="entry name" value="Homeodomain-like"/>
    <property type="match status" value="2"/>
</dbReference>
<keyword evidence="2" id="KW-0238">DNA-binding</keyword>
<dbReference type="AlphaFoldDB" id="A0A9D0ZVR2"/>
<dbReference type="InterPro" id="IPR018062">
    <property type="entry name" value="HTH_AraC-typ_CS"/>
</dbReference>
<dbReference type="SUPFAM" id="SSF46689">
    <property type="entry name" value="Homeodomain-like"/>
    <property type="match status" value="1"/>
</dbReference>
<proteinExistence type="predicted"/>
<reference evidence="5" key="2">
    <citation type="journal article" date="2021" name="PeerJ">
        <title>Extensive microbial diversity within the chicken gut microbiome revealed by metagenomics and culture.</title>
        <authorList>
            <person name="Gilroy R."/>
            <person name="Ravi A."/>
            <person name="Getino M."/>
            <person name="Pursley I."/>
            <person name="Horton D.L."/>
            <person name="Alikhan N.F."/>
            <person name="Baker D."/>
            <person name="Gharbi K."/>
            <person name="Hall N."/>
            <person name="Watson M."/>
            <person name="Adriaenssens E.M."/>
            <person name="Foster-Nyarko E."/>
            <person name="Jarju S."/>
            <person name="Secka A."/>
            <person name="Antonio M."/>
            <person name="Oren A."/>
            <person name="Chaudhuri R.R."/>
            <person name="La Ragione R."/>
            <person name="Hildebrand F."/>
            <person name="Pallen M.J."/>
        </authorList>
    </citation>
    <scope>NUCLEOTIDE SEQUENCE</scope>
    <source>
        <strain evidence="5">ChiSjej3B21-11622</strain>
    </source>
</reference>
<organism evidence="5 6">
    <name type="scientific">Candidatus Limivivens merdigallinarum</name>
    <dbReference type="NCBI Taxonomy" id="2840859"/>
    <lineage>
        <taxon>Bacteria</taxon>
        <taxon>Bacillati</taxon>
        <taxon>Bacillota</taxon>
        <taxon>Clostridia</taxon>
        <taxon>Lachnospirales</taxon>
        <taxon>Lachnospiraceae</taxon>
        <taxon>Lachnospiraceae incertae sedis</taxon>
        <taxon>Candidatus Limivivens</taxon>
    </lineage>
</organism>
<dbReference type="EMBL" id="DVFT01000136">
    <property type="protein sequence ID" value="HIQ96669.1"/>
    <property type="molecule type" value="Genomic_DNA"/>
</dbReference>
<protein>
    <submittedName>
        <fullName evidence="5">Helix-turn-helix transcriptional regulator</fullName>
    </submittedName>
</protein>
<sequence length="300" mass="34942">MEKQVITVDQNLRELCEHGSPAFPMTVSHDDLSLFLDQYIRCHWHGDLEIVVVQKGKVSYQIHENQLLLSPGDILLINSDVPHSAQPVKNSHVILLTTIIQPIFLYDALGSDIEKKCFRPFLKNQHLPYVLLNSKEAWIEHLRSDLYQVDDYFSRRPYGFQLKIKSLILGIFFEILTHKQDDLGSYLPANQENLRRLQLLLDYLHGHYQEPIPLQSLAENVHLTRETVCRFFKQMTGKTVTQYLTDYRIRQSLQLLSEGRYSIAQVAEQNGFSSPSRFASAFRRRMGCNPKEYIHQNPFL</sequence>